<reference evidence="2 3" key="1">
    <citation type="submission" date="2021-06" db="EMBL/GenBank/DDBJ databases">
        <authorList>
            <person name="Kallberg Y."/>
            <person name="Tangrot J."/>
            <person name="Rosling A."/>
        </authorList>
    </citation>
    <scope>NUCLEOTIDE SEQUENCE [LARGE SCALE GENOMIC DNA]</scope>
    <source>
        <strain evidence="2 3">120-4 pot B 10/14</strain>
    </source>
</reference>
<sequence>MATTVSGTESSLGVSGGVSGAGGRSSSKVQNVQRHLGHFLKKLVNLIQDNTKSKVITQIENEVNAELCKVHDVNIIELELPRIKAESKKRDKIFETIHNIFNAEIVDNKLFIKFNGLVKSEIHKKVMNSLDQQLPPTWLTAIDAICVVNGNQYRSDVGGWNPKPALNQRVFPIINPCPPPLLWIEVTYDNSGDCDNAINKFARVQPYCLTTEFVIIIVPATATPLPANSNPGVGSVAVTPKMARPSRAPYLGHLSVGNIITAIQWYKIKWNRHLVLGYDLGLDVTGLDGVELGGAGLDGAGLD</sequence>
<organism evidence="2 3">
    <name type="scientific">Gigaspora margarita</name>
    <dbReference type="NCBI Taxonomy" id="4874"/>
    <lineage>
        <taxon>Eukaryota</taxon>
        <taxon>Fungi</taxon>
        <taxon>Fungi incertae sedis</taxon>
        <taxon>Mucoromycota</taxon>
        <taxon>Glomeromycotina</taxon>
        <taxon>Glomeromycetes</taxon>
        <taxon>Diversisporales</taxon>
        <taxon>Gigasporaceae</taxon>
        <taxon>Gigaspora</taxon>
    </lineage>
</organism>
<proteinExistence type="predicted"/>
<gene>
    <name evidence="2" type="ORF">GMARGA_LOCUS8276</name>
</gene>
<protein>
    <submittedName>
        <fullName evidence="2">28507_t:CDS:1</fullName>
    </submittedName>
</protein>
<feature type="region of interest" description="Disordered" evidence="1">
    <location>
        <begin position="1"/>
        <end position="27"/>
    </location>
</feature>
<dbReference type="EMBL" id="CAJVQB010004213">
    <property type="protein sequence ID" value="CAG8629886.1"/>
    <property type="molecule type" value="Genomic_DNA"/>
</dbReference>
<feature type="non-terminal residue" evidence="2">
    <location>
        <position position="303"/>
    </location>
</feature>
<evidence type="ECO:0000313" key="2">
    <source>
        <dbReference type="EMBL" id="CAG8629886.1"/>
    </source>
</evidence>
<keyword evidence="3" id="KW-1185">Reference proteome</keyword>
<feature type="compositionally biased region" description="Low complexity" evidence="1">
    <location>
        <begin position="1"/>
        <end position="13"/>
    </location>
</feature>
<accession>A0ABN7UM01</accession>
<dbReference type="Proteomes" id="UP000789901">
    <property type="component" value="Unassembled WGS sequence"/>
</dbReference>
<feature type="compositionally biased region" description="Gly residues" evidence="1">
    <location>
        <begin position="14"/>
        <end position="23"/>
    </location>
</feature>
<name>A0ABN7UM01_GIGMA</name>
<evidence type="ECO:0000256" key="1">
    <source>
        <dbReference type="SAM" id="MobiDB-lite"/>
    </source>
</evidence>
<evidence type="ECO:0000313" key="3">
    <source>
        <dbReference type="Proteomes" id="UP000789901"/>
    </source>
</evidence>
<comment type="caution">
    <text evidence="2">The sequence shown here is derived from an EMBL/GenBank/DDBJ whole genome shotgun (WGS) entry which is preliminary data.</text>
</comment>